<dbReference type="PANTHER" id="PTHR46401">
    <property type="entry name" value="GLYCOSYLTRANSFERASE WBBK-RELATED"/>
    <property type="match status" value="1"/>
</dbReference>
<dbReference type="CDD" id="cd03820">
    <property type="entry name" value="GT4_AmsD-like"/>
    <property type="match status" value="1"/>
</dbReference>
<evidence type="ECO:0000313" key="5">
    <source>
        <dbReference type="Proteomes" id="UP000178485"/>
    </source>
</evidence>
<keyword evidence="1 4" id="KW-0808">Transferase</keyword>
<feature type="domain" description="Glycosyltransferase subfamily 4-like N-terminal" evidence="3">
    <location>
        <begin position="13"/>
        <end position="203"/>
    </location>
</feature>
<dbReference type="SUPFAM" id="SSF53756">
    <property type="entry name" value="UDP-Glycosyltransferase/glycogen phosphorylase"/>
    <property type="match status" value="1"/>
</dbReference>
<keyword evidence="5" id="KW-1185">Reference proteome</keyword>
<dbReference type="InterPro" id="IPR001296">
    <property type="entry name" value="Glyco_trans_1"/>
</dbReference>
<dbReference type="PANTHER" id="PTHR46401:SF2">
    <property type="entry name" value="GLYCOSYLTRANSFERASE WBBK-RELATED"/>
    <property type="match status" value="1"/>
</dbReference>
<evidence type="ECO:0000259" key="2">
    <source>
        <dbReference type="Pfam" id="PF00534"/>
    </source>
</evidence>
<evidence type="ECO:0000256" key="1">
    <source>
        <dbReference type="ARBA" id="ARBA00022679"/>
    </source>
</evidence>
<dbReference type="RefSeq" id="WP_071137828.1">
    <property type="nucleotide sequence ID" value="NZ_LT608328.1"/>
</dbReference>
<dbReference type="Pfam" id="PF13439">
    <property type="entry name" value="Glyco_transf_4"/>
    <property type="match status" value="1"/>
</dbReference>
<dbReference type="Proteomes" id="UP000178485">
    <property type="component" value="Chromosome i"/>
</dbReference>
<dbReference type="AlphaFoldDB" id="A0A1G4GAJ3"/>
<dbReference type="EC" id="2.4.-.-" evidence="4"/>
<dbReference type="Gene3D" id="3.40.50.2000">
    <property type="entry name" value="Glycogen Phosphorylase B"/>
    <property type="match status" value="2"/>
</dbReference>
<gene>
    <name evidence="4" type="ORF">ING2E5A_2764</name>
</gene>
<dbReference type="GO" id="GO:0016757">
    <property type="term" value="F:glycosyltransferase activity"/>
    <property type="evidence" value="ECO:0007669"/>
    <property type="project" value="UniProtKB-KW"/>
</dbReference>
<accession>A0A1G4GAJ3</accession>
<dbReference type="EMBL" id="LT608328">
    <property type="protein sequence ID" value="SCM59559.1"/>
    <property type="molecule type" value="Genomic_DNA"/>
</dbReference>
<organism evidence="4 5">
    <name type="scientific">Petrimonas mucosa</name>
    <dbReference type="NCBI Taxonomy" id="1642646"/>
    <lineage>
        <taxon>Bacteria</taxon>
        <taxon>Pseudomonadati</taxon>
        <taxon>Bacteroidota</taxon>
        <taxon>Bacteroidia</taxon>
        <taxon>Bacteroidales</taxon>
        <taxon>Dysgonomonadaceae</taxon>
        <taxon>Petrimonas</taxon>
    </lineage>
</organism>
<evidence type="ECO:0000313" key="4">
    <source>
        <dbReference type="EMBL" id="SCM59559.1"/>
    </source>
</evidence>
<dbReference type="Pfam" id="PF00534">
    <property type="entry name" value="Glycos_transf_1"/>
    <property type="match status" value="1"/>
</dbReference>
<reference evidence="4 5" key="1">
    <citation type="submission" date="2016-08" db="EMBL/GenBank/DDBJ databases">
        <authorList>
            <person name="Seilhamer J.J."/>
        </authorList>
    </citation>
    <scope>NUCLEOTIDE SEQUENCE [LARGE SCALE GENOMIC DNA]</scope>
    <source>
        <strain evidence="4">ING2-E5A</strain>
    </source>
</reference>
<protein>
    <submittedName>
        <fullName evidence="4">Putative glycosyltransferase HI_1698</fullName>
        <ecNumber evidence="4">2.4.-.-</ecNumber>
    </submittedName>
</protein>
<name>A0A1G4GAJ3_9BACT</name>
<evidence type="ECO:0000259" key="3">
    <source>
        <dbReference type="Pfam" id="PF13439"/>
    </source>
</evidence>
<feature type="domain" description="Glycosyl transferase family 1" evidence="2">
    <location>
        <begin position="213"/>
        <end position="358"/>
    </location>
</feature>
<dbReference type="STRING" id="1642646.ING2E5A_2764"/>
<sequence length="400" mass="46005">MKICFYCDSIFTFGGVQRVLAVLAKELSKKHEISILTLDDPSLKDTTMYGLSDANIKYTFLKYPESPMYEFIPSKIYSFLYKNILPQNRLFSKWYGYSSFPKSKRSHLINTLKRGDYDIVIGVHVFMSYHLAVITKEISSKTIGWMHSSYDAFFTIENPYVGILKNFFIHVLPNLDKLIVLSKSDQTRYSRDLNIKSSVIYNPLTINNNEEAEIKSKTFLAVGRLSRKTKGFDILIKAFALFANENKEWDLKIVGEGTEKEYLQSLINEEELEARVEIFPFTKHIEPYYNRASVFILSSRWEGFGLVLIEAMSYGLPIIASDLPITRELLDGKNVALFFESENVIDLSIKMTEIAQMDSLSFKKMSDNALGCSDHFSIHKIAIQWESVFNDLKIKTSNNL</sequence>
<proteinExistence type="predicted"/>
<keyword evidence="4" id="KW-0328">Glycosyltransferase</keyword>
<dbReference type="KEGG" id="pmuc:ING2E5A_2764"/>
<dbReference type="InterPro" id="IPR028098">
    <property type="entry name" value="Glyco_trans_4-like_N"/>
</dbReference>